<keyword evidence="16" id="KW-1185">Reference proteome</keyword>
<dbReference type="InterPro" id="IPR014017">
    <property type="entry name" value="DNA_helicase_UvrD-like_C"/>
</dbReference>
<dbReference type="GO" id="GO:0000725">
    <property type="term" value="P:recombinational repair"/>
    <property type="evidence" value="ECO:0007669"/>
    <property type="project" value="TreeGrafter"/>
</dbReference>
<dbReference type="GO" id="GO:0003677">
    <property type="term" value="F:DNA binding"/>
    <property type="evidence" value="ECO:0007669"/>
    <property type="project" value="InterPro"/>
</dbReference>
<evidence type="ECO:0000256" key="1">
    <source>
        <dbReference type="ARBA" id="ARBA00009922"/>
    </source>
</evidence>
<dbReference type="Gene3D" id="3.30.65.10">
    <property type="entry name" value="Bacterial Topoisomerase I, domain 1"/>
    <property type="match status" value="1"/>
</dbReference>
<dbReference type="EMBL" id="RZOA01000041">
    <property type="protein sequence ID" value="KAA8820856.1"/>
    <property type="molecule type" value="Genomic_DNA"/>
</dbReference>
<dbReference type="GO" id="GO:0005829">
    <property type="term" value="C:cytosol"/>
    <property type="evidence" value="ECO:0007669"/>
    <property type="project" value="TreeGrafter"/>
</dbReference>
<dbReference type="InterPro" id="IPR014016">
    <property type="entry name" value="UvrD-like_ATP-bd"/>
</dbReference>
<name>A0A5J5DSA3_9BIFI</name>
<dbReference type="AlphaFoldDB" id="A0A5J5DSA3"/>
<feature type="compositionally biased region" description="Basic and acidic residues" evidence="11">
    <location>
        <begin position="16"/>
        <end position="27"/>
    </location>
</feature>
<feature type="compositionally biased region" description="Low complexity" evidence="11">
    <location>
        <begin position="45"/>
        <end position="61"/>
    </location>
</feature>
<dbReference type="Gene3D" id="3.40.50.300">
    <property type="entry name" value="P-loop containing nucleotide triphosphate hydrolases"/>
    <property type="match status" value="2"/>
</dbReference>
<evidence type="ECO:0000256" key="8">
    <source>
        <dbReference type="ARBA" id="ARBA00034808"/>
    </source>
</evidence>
<keyword evidence="6" id="KW-0413">Isomerase</keyword>
<keyword evidence="5 10" id="KW-0067">ATP-binding</keyword>
<evidence type="ECO:0000256" key="4">
    <source>
        <dbReference type="ARBA" id="ARBA00022806"/>
    </source>
</evidence>
<dbReference type="EMBL" id="RZNZ01000026">
    <property type="protein sequence ID" value="KAA8815715.1"/>
    <property type="molecule type" value="Genomic_DNA"/>
</dbReference>
<comment type="catalytic activity">
    <reaction evidence="9">
        <text>ATP + H2O = ADP + phosphate + H(+)</text>
        <dbReference type="Rhea" id="RHEA:13065"/>
        <dbReference type="ChEBI" id="CHEBI:15377"/>
        <dbReference type="ChEBI" id="CHEBI:15378"/>
        <dbReference type="ChEBI" id="CHEBI:30616"/>
        <dbReference type="ChEBI" id="CHEBI:43474"/>
        <dbReference type="ChEBI" id="CHEBI:456216"/>
        <dbReference type="EC" id="5.6.2.4"/>
    </reaction>
</comment>
<evidence type="ECO:0000313" key="13">
    <source>
        <dbReference type="EMBL" id="KAA8815715.1"/>
    </source>
</evidence>
<dbReference type="Pfam" id="PF00580">
    <property type="entry name" value="UvrD-helicase"/>
    <property type="match status" value="1"/>
</dbReference>
<proteinExistence type="inferred from homology"/>
<evidence type="ECO:0000313" key="16">
    <source>
        <dbReference type="Proteomes" id="UP000374630"/>
    </source>
</evidence>
<dbReference type="PANTHER" id="PTHR11070">
    <property type="entry name" value="UVRD / RECB / PCRA DNA HELICASE FAMILY MEMBER"/>
    <property type="match status" value="1"/>
</dbReference>
<keyword evidence="3 10" id="KW-0378">Hydrolase</keyword>
<evidence type="ECO:0000259" key="12">
    <source>
        <dbReference type="PROSITE" id="PS51198"/>
    </source>
</evidence>
<dbReference type="Gene3D" id="1.10.10.160">
    <property type="match status" value="1"/>
</dbReference>
<reference evidence="15 16" key="1">
    <citation type="journal article" date="2019" name="Syst. Appl. Microbiol.">
        <title>Characterization of Bifidobacterium species in feaces of the Egyptian fruit bat: Description of B. vespertilionis sp. nov. and B. rousetti sp. nov.</title>
        <authorList>
            <person name="Modesto M."/>
            <person name="Satti M."/>
            <person name="Watanabe K."/>
            <person name="Puglisi E."/>
            <person name="Morelli L."/>
            <person name="Huang C.-H."/>
            <person name="Liou J.-S."/>
            <person name="Miyashita M."/>
            <person name="Tamura T."/>
            <person name="Saito S."/>
            <person name="Mori K."/>
            <person name="Huang L."/>
            <person name="Sciavilla P."/>
            <person name="Sandri C."/>
            <person name="Spiezio C."/>
            <person name="Vitali F."/>
            <person name="Cavalieri D."/>
            <person name="Perpetuini G."/>
            <person name="Tofalo R."/>
            <person name="Bonetti A."/>
            <person name="Arita M."/>
            <person name="Mattarelli P."/>
        </authorList>
    </citation>
    <scope>NUCLEOTIDE SEQUENCE [LARGE SCALE GENOMIC DNA]</scope>
    <source>
        <strain evidence="13 16">RST16</strain>
        <strain evidence="14 15">RST8</strain>
    </source>
</reference>
<gene>
    <name evidence="14" type="ORF">EM848_11760</name>
    <name evidence="13" type="ORF">EMO90_11905</name>
</gene>
<comment type="catalytic activity">
    <reaction evidence="7">
        <text>Couples ATP hydrolysis with the unwinding of duplex DNA by translocating in the 3'-5' direction.</text>
        <dbReference type="EC" id="5.6.2.4"/>
    </reaction>
</comment>
<keyword evidence="2 10" id="KW-0547">Nucleotide-binding</keyword>
<evidence type="ECO:0000256" key="5">
    <source>
        <dbReference type="ARBA" id="ARBA00022840"/>
    </source>
</evidence>
<dbReference type="PROSITE" id="PS51198">
    <property type="entry name" value="UVRD_HELICASE_ATP_BIND"/>
    <property type="match status" value="1"/>
</dbReference>
<evidence type="ECO:0000313" key="15">
    <source>
        <dbReference type="Proteomes" id="UP000345527"/>
    </source>
</evidence>
<accession>A0A5J5DSA3</accession>
<dbReference type="InterPro" id="IPR013986">
    <property type="entry name" value="DExx_box_DNA_helicase_dom_sf"/>
</dbReference>
<evidence type="ECO:0000256" key="6">
    <source>
        <dbReference type="ARBA" id="ARBA00023235"/>
    </source>
</evidence>
<evidence type="ECO:0000256" key="11">
    <source>
        <dbReference type="SAM" id="MobiDB-lite"/>
    </source>
</evidence>
<dbReference type="GO" id="GO:0043138">
    <property type="term" value="F:3'-5' DNA helicase activity"/>
    <property type="evidence" value="ECO:0007669"/>
    <property type="project" value="UniProtKB-EC"/>
</dbReference>
<feature type="binding site" evidence="10">
    <location>
        <begin position="117"/>
        <end position="124"/>
    </location>
    <ligand>
        <name>ATP</name>
        <dbReference type="ChEBI" id="CHEBI:30616"/>
    </ligand>
</feature>
<dbReference type="Pfam" id="PF13361">
    <property type="entry name" value="UvrD_C"/>
    <property type="match status" value="1"/>
</dbReference>
<dbReference type="OrthoDB" id="5298826at2"/>
<dbReference type="PANTHER" id="PTHR11070:SF63">
    <property type="entry name" value="DNA HELICASE IV"/>
    <property type="match status" value="1"/>
</dbReference>
<evidence type="ECO:0000256" key="7">
    <source>
        <dbReference type="ARBA" id="ARBA00034617"/>
    </source>
</evidence>
<feature type="domain" description="UvrD-like helicase ATP-binding" evidence="12">
    <location>
        <begin position="96"/>
        <end position="415"/>
    </location>
</feature>
<feature type="region of interest" description="Disordered" evidence="11">
    <location>
        <begin position="16"/>
        <end position="82"/>
    </location>
</feature>
<organism evidence="14 15">
    <name type="scientific">Bifidobacterium vespertilionis</name>
    <dbReference type="NCBI Taxonomy" id="2562524"/>
    <lineage>
        <taxon>Bacteria</taxon>
        <taxon>Bacillati</taxon>
        <taxon>Actinomycetota</taxon>
        <taxon>Actinomycetes</taxon>
        <taxon>Bifidobacteriales</taxon>
        <taxon>Bifidobacteriaceae</taxon>
        <taxon>Bifidobacterium</taxon>
    </lineage>
</organism>
<comment type="similarity">
    <text evidence="1">Belongs to the helicase family. UvrD subfamily.</text>
</comment>
<dbReference type="Proteomes" id="UP000374630">
    <property type="component" value="Unassembled WGS sequence"/>
</dbReference>
<dbReference type="CDD" id="cd17932">
    <property type="entry name" value="DEXQc_UvrD"/>
    <property type="match status" value="1"/>
</dbReference>
<dbReference type="InterPro" id="IPR000212">
    <property type="entry name" value="DNA_helicase_UvrD/REP"/>
</dbReference>
<dbReference type="InterPro" id="IPR027417">
    <property type="entry name" value="P-loop_NTPase"/>
</dbReference>
<keyword evidence="4 10" id="KW-0347">Helicase</keyword>
<dbReference type="EC" id="5.6.2.4" evidence="8"/>
<dbReference type="SUPFAM" id="SSF52540">
    <property type="entry name" value="P-loop containing nucleoside triphosphate hydrolases"/>
    <property type="match status" value="1"/>
</dbReference>
<evidence type="ECO:0000256" key="10">
    <source>
        <dbReference type="PROSITE-ProRule" id="PRU00560"/>
    </source>
</evidence>
<sequence>MGLIVWLIRAIFGPSEHARQTASDRAHARTRATRKAGRQSPSGHARSTTTAARAAALPTPSGSASHSARPRLKAHPRPSTARLDAARKAIGAIEGHDLSDEQVSAIAGAGRNTLVLAGAGTGKTTTINGYVTWLINTGRAKPDEILTLSFTRAAAQEMAERIHAQTGHRVQARTFHSLGLEICRRSSSGPVRVADAGRLSQAMQQTFATLQTQDMVYRRLVLSLMPSPAAAKLREWAREPNAGIPADPLYATHASKLIDTAQTIIRHMRANGLTPDALRRLNRARGGRSQDRNEAMIRLITPLYADYMRLLEEHHSVDFPGMIAQAVDHVRSGRYRHAFRYVLVDEYQDMSQPRYQLLRALREQSDFSLFCVGDDWQSIYRFAGGDVRLILDFDHAWADWGLTRLFHITVTRRFKQSLIEASGRFAMADPHLYAKQLTGPNPDARDHSIKALGGADGTELFEALTGQLAKLPKRATVLLLGRYRTDLDLIRRNDRNRLFVPAQGTEDGDDGRLTFADRPDLDITFMTVHRSKGLQRDFTFLLNCSGGAKGFPSAIPEEPAIGLLLPEAESFPDAEERRLFYVAMTRCRKKLFLLVDTTRPSRFVYELRAYCPNALRGVKLAPQCPNCGEALTLRTADGDPSRSFWGCSAWPACAFTRNAR</sequence>
<dbReference type="GO" id="GO:0016787">
    <property type="term" value="F:hydrolase activity"/>
    <property type="evidence" value="ECO:0007669"/>
    <property type="project" value="UniProtKB-UniRule"/>
</dbReference>
<protein>
    <recommendedName>
        <fullName evidence="8">DNA 3'-5' helicase</fullName>
        <ecNumber evidence="8">5.6.2.4</ecNumber>
    </recommendedName>
</protein>
<evidence type="ECO:0000313" key="14">
    <source>
        <dbReference type="EMBL" id="KAA8820856.1"/>
    </source>
</evidence>
<dbReference type="GO" id="GO:0005524">
    <property type="term" value="F:ATP binding"/>
    <property type="evidence" value="ECO:0007669"/>
    <property type="project" value="UniProtKB-UniRule"/>
</dbReference>
<comment type="caution">
    <text evidence="14">The sequence shown here is derived from an EMBL/GenBank/DDBJ whole genome shotgun (WGS) entry which is preliminary data.</text>
</comment>
<evidence type="ECO:0000256" key="3">
    <source>
        <dbReference type="ARBA" id="ARBA00022801"/>
    </source>
</evidence>
<evidence type="ECO:0000256" key="9">
    <source>
        <dbReference type="ARBA" id="ARBA00048988"/>
    </source>
</evidence>
<feature type="compositionally biased region" description="Basic residues" evidence="11">
    <location>
        <begin position="28"/>
        <end position="37"/>
    </location>
</feature>
<dbReference type="Proteomes" id="UP000345527">
    <property type="component" value="Unassembled WGS sequence"/>
</dbReference>
<evidence type="ECO:0000256" key="2">
    <source>
        <dbReference type="ARBA" id="ARBA00022741"/>
    </source>
</evidence>